<gene>
    <name evidence="1" type="ORF">HMPREF9418_1222</name>
</gene>
<reference evidence="1 2" key="1">
    <citation type="submission" date="2011-05" db="EMBL/GenBank/DDBJ databases">
        <authorList>
            <person name="Muzny D."/>
            <person name="Qin X."/>
            <person name="Deng J."/>
            <person name="Jiang H."/>
            <person name="Liu Y."/>
            <person name="Qu J."/>
            <person name="Song X.-Z."/>
            <person name="Zhang L."/>
            <person name="Thornton R."/>
            <person name="Coyle M."/>
            <person name="Francisco L."/>
            <person name="Jackson L."/>
            <person name="Javaid M."/>
            <person name="Korchina V."/>
            <person name="Kovar C."/>
            <person name="Mata R."/>
            <person name="Mathew T."/>
            <person name="Ngo R."/>
            <person name="Nguyen L."/>
            <person name="Nguyen N."/>
            <person name="Okwuonu G."/>
            <person name="Ongeri F."/>
            <person name="Pham C."/>
            <person name="Simmons D."/>
            <person name="Wilczek-Boney K."/>
            <person name="Hale W."/>
            <person name="Jakkamsetti A."/>
            <person name="Pham P."/>
            <person name="Ruth R."/>
            <person name="San Lucas F."/>
            <person name="Warren J."/>
            <person name="Zhang J."/>
            <person name="Zhao Z."/>
            <person name="Zhou C."/>
            <person name="Zhu D."/>
            <person name="Lee S."/>
            <person name="Bess C."/>
            <person name="Blankenburg K."/>
            <person name="Forbes L."/>
            <person name="Fu Q."/>
            <person name="Gubbala S."/>
            <person name="Hirani K."/>
            <person name="Jayaseelan J.C."/>
            <person name="Lara F."/>
            <person name="Munidasa M."/>
            <person name="Palculict T."/>
            <person name="Patil S."/>
            <person name="Pu L.-L."/>
            <person name="Saada N."/>
            <person name="Tang L."/>
            <person name="Weissenberger G."/>
            <person name="Zhu Y."/>
            <person name="Hemphill L."/>
            <person name="Shang Y."/>
            <person name="Youmans B."/>
            <person name="Ayvaz T."/>
            <person name="Ross M."/>
            <person name="Santibanez J."/>
            <person name="Aqrawi P."/>
            <person name="Gross S."/>
            <person name="Joshi V."/>
            <person name="Fowler G."/>
            <person name="Nazareth L."/>
            <person name="Reid J."/>
            <person name="Worley K."/>
            <person name="Petrosino J."/>
            <person name="Highlander S."/>
            <person name="Gibbs R."/>
        </authorList>
    </citation>
    <scope>NUCLEOTIDE SEQUENCE [LARGE SCALE GENOMIC DNA]</scope>
    <source>
        <strain evidence="1 2">ATCC 33926</strain>
    </source>
</reference>
<evidence type="ECO:0000313" key="1">
    <source>
        <dbReference type="EMBL" id="EGQ77221.1"/>
    </source>
</evidence>
<name>A0AA36UJL0_9NEIS</name>
<evidence type="ECO:0000313" key="2">
    <source>
        <dbReference type="Proteomes" id="UP000004982"/>
    </source>
</evidence>
<dbReference type="AlphaFoldDB" id="A0AA36UJL0"/>
<protein>
    <submittedName>
        <fullName evidence="1">Uncharacterized protein</fullName>
    </submittedName>
</protein>
<organism evidence="1 2">
    <name type="scientific">Neisseria macacae ATCC 33926</name>
    <dbReference type="NCBI Taxonomy" id="997348"/>
    <lineage>
        <taxon>Bacteria</taxon>
        <taxon>Pseudomonadati</taxon>
        <taxon>Pseudomonadota</taxon>
        <taxon>Betaproteobacteria</taxon>
        <taxon>Neisseriales</taxon>
        <taxon>Neisseriaceae</taxon>
        <taxon>Neisseria</taxon>
    </lineage>
</organism>
<accession>A0AA36UJL0</accession>
<dbReference type="Proteomes" id="UP000004982">
    <property type="component" value="Unassembled WGS sequence"/>
</dbReference>
<proteinExistence type="predicted"/>
<dbReference type="EMBL" id="AFQE01000058">
    <property type="protein sequence ID" value="EGQ77221.1"/>
    <property type="molecule type" value="Genomic_DNA"/>
</dbReference>
<comment type="caution">
    <text evidence="1">The sequence shown here is derived from an EMBL/GenBank/DDBJ whole genome shotgun (WGS) entry which is preliminary data.</text>
</comment>
<sequence length="122" mass="14050">MMLLFYLLQLPEHNTVFVINKNINLTICERIGQIKHSVMARMMQINDDRFSDDLCRIDGLNSVGCGCACLIPYPSRFVLLYNHIAADCLFAEVCIGIRIVRTLFAFWKMRQDVYLPVFLSIG</sequence>